<dbReference type="Gene3D" id="3.90.1340.10">
    <property type="entry name" value="Phage tail collar domain"/>
    <property type="match status" value="1"/>
</dbReference>
<name>A0AAX3SK91_9BURK</name>
<dbReference type="AlphaFoldDB" id="A0AAX3SK91"/>
<dbReference type="RefSeq" id="WP_209800024.1">
    <property type="nucleotide sequence ID" value="NZ_CP120956.1"/>
</dbReference>
<gene>
    <name evidence="2" type="ORF">PYR84_26425</name>
</gene>
<protein>
    <submittedName>
        <fullName evidence="2">Tail fiber protein</fullName>
    </submittedName>
</protein>
<dbReference type="EMBL" id="CP120956">
    <property type="protein sequence ID" value="WFF80432.1"/>
    <property type="molecule type" value="Genomic_DNA"/>
</dbReference>
<dbReference type="InterPro" id="IPR037053">
    <property type="entry name" value="Phage_tail_collar_dom_sf"/>
</dbReference>
<dbReference type="InterPro" id="IPR011083">
    <property type="entry name" value="Phage_tail_collar_dom"/>
</dbReference>
<dbReference type="Pfam" id="PF07484">
    <property type="entry name" value="Collar"/>
    <property type="match status" value="1"/>
</dbReference>
<evidence type="ECO:0000259" key="1">
    <source>
        <dbReference type="Pfam" id="PF07484"/>
    </source>
</evidence>
<dbReference type="SUPFAM" id="SSF88874">
    <property type="entry name" value="Receptor-binding domain of short tail fibre protein gp12"/>
    <property type="match status" value="1"/>
</dbReference>
<feature type="domain" description="Phage tail collar" evidence="1">
    <location>
        <begin position="7"/>
        <end position="63"/>
    </location>
</feature>
<sequence>MSEAYIGEIRLFAGNYAPQGWALCNGSPLSINGNEVLYTLLGTIYGGDGQNTFNLPDLRGRLPIGQGQGPSSNRILGQILGTENVTLNVEQLPPHRHGFSAAGAASTDKPQGQVPAAVTGFNLYAPTPASTPSTLAPTTVTYVGDGLPHNNVMPSLVLTYIICLSGSYPSFP</sequence>
<proteinExistence type="predicted"/>
<organism evidence="2 3">
    <name type="scientific">Delftia tsuruhatensis</name>
    <dbReference type="NCBI Taxonomy" id="180282"/>
    <lineage>
        <taxon>Bacteria</taxon>
        <taxon>Pseudomonadati</taxon>
        <taxon>Pseudomonadota</taxon>
        <taxon>Betaproteobacteria</taxon>
        <taxon>Burkholderiales</taxon>
        <taxon>Comamonadaceae</taxon>
        <taxon>Delftia</taxon>
    </lineage>
</organism>
<reference evidence="2" key="1">
    <citation type="submission" date="2023-03" db="EMBL/GenBank/DDBJ databases">
        <title>Synergistic degradation of erythromycin by symbiotic bacteria Ery-6A and Ery-6B and application in simulated water remediation.</title>
        <authorList>
            <person name="Xu S."/>
        </authorList>
    </citation>
    <scope>NUCLEOTIDE SEQUENCE</scope>
    <source>
        <strain evidence="2">Ery-6A</strain>
    </source>
</reference>
<accession>A0AAX3SK91</accession>
<evidence type="ECO:0000313" key="2">
    <source>
        <dbReference type="EMBL" id="WFF80432.1"/>
    </source>
</evidence>
<evidence type="ECO:0000313" key="3">
    <source>
        <dbReference type="Proteomes" id="UP001219066"/>
    </source>
</evidence>
<dbReference type="Proteomes" id="UP001219066">
    <property type="component" value="Chromosome"/>
</dbReference>